<feature type="domain" description="CCHC-type" evidence="10">
    <location>
        <begin position="382"/>
        <end position="398"/>
    </location>
</feature>
<feature type="domain" description="CCHC-type" evidence="10">
    <location>
        <begin position="447"/>
        <end position="463"/>
    </location>
</feature>
<feature type="region of interest" description="Disordered" evidence="9">
    <location>
        <begin position="81"/>
        <end position="113"/>
    </location>
</feature>
<comment type="subcellular location">
    <subcellularLocation>
        <location evidence="1">Nucleus</location>
    </subcellularLocation>
</comment>
<keyword evidence="6" id="KW-0539">Nucleus</keyword>
<keyword evidence="3" id="KW-0677">Repeat</keyword>
<feature type="region of interest" description="Disordered" evidence="9">
    <location>
        <begin position="544"/>
        <end position="565"/>
    </location>
</feature>
<feature type="region of interest" description="Disordered" evidence="9">
    <location>
        <begin position="1"/>
        <end position="21"/>
    </location>
</feature>
<accession>A0ABQ9JXM4</accession>
<dbReference type="SMART" id="SM00343">
    <property type="entry name" value="ZnF_C2HC"/>
    <property type="match status" value="4"/>
</dbReference>
<dbReference type="PANTHER" id="PTHR46543">
    <property type="entry name" value="ZINC FINGER CCHC DOMAIN-CONTAINING PROTEIN 7"/>
    <property type="match status" value="1"/>
</dbReference>
<evidence type="ECO:0000256" key="9">
    <source>
        <dbReference type="SAM" id="MobiDB-lite"/>
    </source>
</evidence>
<reference evidence="11" key="1">
    <citation type="journal article" date="2023" name="Insect Mol. Biol.">
        <title>Genome sequencing provides insights into the evolution of gene families encoding plant cell wall-degrading enzymes in longhorned beetles.</title>
        <authorList>
            <person name="Shin N.R."/>
            <person name="Okamura Y."/>
            <person name="Kirsch R."/>
            <person name="Pauchet Y."/>
        </authorList>
    </citation>
    <scope>NUCLEOTIDE SEQUENCE</scope>
    <source>
        <strain evidence="11">MMC_N1</strain>
    </source>
</reference>
<dbReference type="Proteomes" id="UP001162164">
    <property type="component" value="Unassembled WGS sequence"/>
</dbReference>
<dbReference type="EMBL" id="JAPWTJ010000120">
    <property type="protein sequence ID" value="KAJ8982487.1"/>
    <property type="molecule type" value="Genomic_DNA"/>
</dbReference>
<evidence type="ECO:0000256" key="6">
    <source>
        <dbReference type="ARBA" id="ARBA00023242"/>
    </source>
</evidence>
<evidence type="ECO:0000259" key="10">
    <source>
        <dbReference type="SMART" id="SM00343"/>
    </source>
</evidence>
<evidence type="ECO:0000256" key="1">
    <source>
        <dbReference type="ARBA" id="ARBA00004123"/>
    </source>
</evidence>
<dbReference type="InterPro" id="IPR001878">
    <property type="entry name" value="Znf_CCHC"/>
</dbReference>
<keyword evidence="2" id="KW-0479">Metal-binding</keyword>
<evidence type="ECO:0000256" key="4">
    <source>
        <dbReference type="ARBA" id="ARBA00022771"/>
    </source>
</evidence>
<dbReference type="InterPro" id="IPR036875">
    <property type="entry name" value="Znf_CCHC_sf"/>
</dbReference>
<feature type="compositionally biased region" description="Basic residues" evidence="9">
    <location>
        <begin position="97"/>
        <end position="107"/>
    </location>
</feature>
<feature type="region of interest" description="Disordered" evidence="9">
    <location>
        <begin position="130"/>
        <end position="151"/>
    </location>
</feature>
<feature type="domain" description="CCHC-type" evidence="10">
    <location>
        <begin position="492"/>
        <end position="508"/>
    </location>
</feature>
<proteinExistence type="predicted"/>
<dbReference type="PANTHER" id="PTHR46543:SF1">
    <property type="entry name" value="ZINC FINGER CCHC DOMAIN-CONTAINING PROTEIN 7"/>
    <property type="match status" value="1"/>
</dbReference>
<evidence type="ECO:0000256" key="5">
    <source>
        <dbReference type="ARBA" id="ARBA00022833"/>
    </source>
</evidence>
<keyword evidence="12" id="KW-1185">Reference proteome</keyword>
<dbReference type="InterPro" id="IPR051644">
    <property type="entry name" value="TRAMP_AT-DNA-binding"/>
</dbReference>
<organism evidence="11 12">
    <name type="scientific">Molorchus minor</name>
    <dbReference type="NCBI Taxonomy" id="1323400"/>
    <lineage>
        <taxon>Eukaryota</taxon>
        <taxon>Metazoa</taxon>
        <taxon>Ecdysozoa</taxon>
        <taxon>Arthropoda</taxon>
        <taxon>Hexapoda</taxon>
        <taxon>Insecta</taxon>
        <taxon>Pterygota</taxon>
        <taxon>Neoptera</taxon>
        <taxon>Endopterygota</taxon>
        <taxon>Coleoptera</taxon>
        <taxon>Polyphaga</taxon>
        <taxon>Cucujiformia</taxon>
        <taxon>Chrysomeloidea</taxon>
        <taxon>Cerambycidae</taxon>
        <taxon>Lamiinae</taxon>
        <taxon>Monochamini</taxon>
        <taxon>Molorchus</taxon>
    </lineage>
</organism>
<dbReference type="SUPFAM" id="SSF57756">
    <property type="entry name" value="Retrovirus zinc finger-like domains"/>
    <property type="match status" value="1"/>
</dbReference>
<evidence type="ECO:0000313" key="11">
    <source>
        <dbReference type="EMBL" id="KAJ8982487.1"/>
    </source>
</evidence>
<evidence type="ECO:0000256" key="7">
    <source>
        <dbReference type="ARBA" id="ARBA00041190"/>
    </source>
</evidence>
<gene>
    <name evidence="11" type="ORF">NQ317_019271</name>
</gene>
<evidence type="ECO:0000256" key="3">
    <source>
        <dbReference type="ARBA" id="ARBA00022737"/>
    </source>
</evidence>
<dbReference type="Gene3D" id="4.10.60.10">
    <property type="entry name" value="Zinc finger, CCHC-type"/>
    <property type="match status" value="2"/>
</dbReference>
<protein>
    <recommendedName>
        <fullName evidence="7">Zinc finger CCHC domain-containing protein 7</fullName>
    </recommendedName>
    <alternativeName>
        <fullName evidence="8">TRAMP-like complex RNA-binding factor ZCCHC7</fullName>
    </alternativeName>
</protein>
<evidence type="ECO:0000256" key="8">
    <source>
        <dbReference type="ARBA" id="ARBA00043023"/>
    </source>
</evidence>
<keyword evidence="4" id="KW-0863">Zinc-finger</keyword>
<name>A0ABQ9JXM4_9CUCU</name>
<evidence type="ECO:0000256" key="2">
    <source>
        <dbReference type="ARBA" id="ARBA00022723"/>
    </source>
</evidence>
<comment type="caution">
    <text evidence="11">The sequence shown here is derived from an EMBL/GenBank/DDBJ whole genome shotgun (WGS) entry which is preliminary data.</text>
</comment>
<evidence type="ECO:0000313" key="12">
    <source>
        <dbReference type="Proteomes" id="UP001162164"/>
    </source>
</evidence>
<sequence length="620" mass="69732">MLTGDFVKPAKPVDNDCETESSCSTNEVNRTFNNTVKTIVFDEVDFPKEDIFSEKNLESFGSYITPNRNTKTESADIFEISSSDSSTEGPAVVKEKQAKKKHKKKKTNSTETVKDKSLIRKKAGFGTATSEVVESNSTLSTSQKKKKKSLISRHEEVSNDIKNVSDVMIILKNENNFIQKRSKKRKKSSLTSSNKAIALGEEYIEVDLTEQVNVTENNICEIIAGSCDSQVNDHLETSSKSSTSIEEKQICDVENKTQSKENSNQNMSQPISVSNAVANQKEVNNCDIIVVDNSNLDLSSFIVIDGVNSTTICEERVQLISDSEDICNDEVENNLVLANCSTKVNHSDVREDVVAVDDSDAWQISYKDRAIWMNIDRPKKARCNKCRQFGHIALHCTEKWEPPKCSLCGNPGHLEPRCKNKICTQCGNEGDYSTNYCGKCFRFRHSICRICKMKGHLAKTCPDLWRRYHLTTEEGPIVVPQVSQQQPSHKQWCSGCAKQGHLEHECTYYNRVYPPSNPYIMSYEDVLYDGSRRLPQEYISNQNVTPSSSSYGLTMPPTPKPPSFSQQERIIISTGLNCIVEVNSSKPSKILNEMRLNYLKESPQDVGVLTQIKLKNALER</sequence>
<feature type="domain" description="CCHC-type" evidence="10">
    <location>
        <begin position="404"/>
        <end position="420"/>
    </location>
</feature>
<keyword evidence="5" id="KW-0862">Zinc</keyword>